<evidence type="ECO:0000256" key="1">
    <source>
        <dbReference type="SAM" id="MobiDB-lite"/>
    </source>
</evidence>
<comment type="caution">
    <text evidence="2">The sequence shown here is derived from an EMBL/GenBank/DDBJ whole genome shotgun (WGS) entry which is preliminary data.</text>
</comment>
<feature type="compositionally biased region" description="Basic and acidic residues" evidence="1">
    <location>
        <begin position="91"/>
        <end position="102"/>
    </location>
</feature>
<gene>
    <name evidence="2" type="ORF">F2Q69_00029785</name>
</gene>
<evidence type="ECO:0000313" key="2">
    <source>
        <dbReference type="EMBL" id="KAF3584713.1"/>
    </source>
</evidence>
<organism evidence="2 3">
    <name type="scientific">Brassica cretica</name>
    <name type="common">Mustard</name>
    <dbReference type="NCBI Taxonomy" id="69181"/>
    <lineage>
        <taxon>Eukaryota</taxon>
        <taxon>Viridiplantae</taxon>
        <taxon>Streptophyta</taxon>
        <taxon>Embryophyta</taxon>
        <taxon>Tracheophyta</taxon>
        <taxon>Spermatophyta</taxon>
        <taxon>Magnoliopsida</taxon>
        <taxon>eudicotyledons</taxon>
        <taxon>Gunneridae</taxon>
        <taxon>Pentapetalae</taxon>
        <taxon>rosids</taxon>
        <taxon>malvids</taxon>
        <taxon>Brassicales</taxon>
        <taxon>Brassicaceae</taxon>
        <taxon>Brassiceae</taxon>
        <taxon>Brassica</taxon>
    </lineage>
</organism>
<dbReference type="AlphaFoldDB" id="A0A8S9RW72"/>
<feature type="region of interest" description="Disordered" evidence="1">
    <location>
        <begin position="1"/>
        <end position="132"/>
    </location>
</feature>
<evidence type="ECO:0000313" key="3">
    <source>
        <dbReference type="Proteomes" id="UP000712600"/>
    </source>
</evidence>
<feature type="compositionally biased region" description="Basic residues" evidence="1">
    <location>
        <begin position="13"/>
        <end position="28"/>
    </location>
</feature>
<dbReference type="Proteomes" id="UP000712600">
    <property type="component" value="Unassembled WGS sequence"/>
</dbReference>
<name>A0A8S9RW72_BRACR</name>
<feature type="compositionally biased region" description="Basic and acidic residues" evidence="1">
    <location>
        <begin position="39"/>
        <end position="74"/>
    </location>
</feature>
<dbReference type="EMBL" id="QGKX02000088">
    <property type="protein sequence ID" value="KAF3584713.1"/>
    <property type="molecule type" value="Genomic_DNA"/>
</dbReference>
<feature type="compositionally biased region" description="Acidic residues" evidence="1">
    <location>
        <begin position="75"/>
        <end position="84"/>
    </location>
</feature>
<feature type="compositionally biased region" description="Acidic residues" evidence="1">
    <location>
        <begin position="103"/>
        <end position="118"/>
    </location>
</feature>
<feature type="compositionally biased region" description="Gly residues" evidence="1">
    <location>
        <begin position="1"/>
        <end position="10"/>
    </location>
</feature>
<reference evidence="2" key="1">
    <citation type="submission" date="2019-12" db="EMBL/GenBank/DDBJ databases">
        <title>Genome sequencing and annotation of Brassica cretica.</title>
        <authorList>
            <person name="Studholme D.J."/>
            <person name="Sarris P."/>
        </authorList>
    </citation>
    <scope>NUCLEOTIDE SEQUENCE</scope>
    <source>
        <strain evidence="2">PFS-109/04</strain>
        <tissue evidence="2">Leaf</tissue>
    </source>
</reference>
<sequence length="160" mass="18021">MAKTRGGGQVGSRRSRHNQGLRRGRNKKVAAQDDEVEDVTPHNDEVEDVKPQDEEVEDVKPQDDADHAEKAMTEDDKEDSEIEGEACLTGHEQKKDKEKAANMEEEGEDVEKENDDNEKENKEEALNMEEDGNISISLRQEAGSLKAESLTLLEFRNESQ</sequence>
<proteinExistence type="predicted"/>
<protein>
    <submittedName>
        <fullName evidence="2">Uncharacterized protein</fullName>
    </submittedName>
</protein>
<accession>A0A8S9RW72</accession>